<reference evidence="1 2" key="1">
    <citation type="submission" date="2016-10" db="EMBL/GenBank/DDBJ databases">
        <authorList>
            <person name="de Groot N.N."/>
        </authorList>
    </citation>
    <scope>NUCLEOTIDE SEQUENCE [LARGE SCALE GENOMIC DNA]</scope>
    <source>
        <strain evidence="1 2">CPCC 202699</strain>
    </source>
</reference>
<gene>
    <name evidence="1" type="ORF">SAMN05421504_1021053</name>
</gene>
<dbReference type="STRING" id="589385.SAMN05421504_1021053"/>
<dbReference type="EMBL" id="FNON01000002">
    <property type="protein sequence ID" value="SDX32909.1"/>
    <property type="molecule type" value="Genomic_DNA"/>
</dbReference>
<dbReference type="Proteomes" id="UP000199515">
    <property type="component" value="Unassembled WGS sequence"/>
</dbReference>
<keyword evidence="2" id="KW-1185">Reference proteome</keyword>
<evidence type="ECO:0000313" key="1">
    <source>
        <dbReference type="EMBL" id="SDX32909.1"/>
    </source>
</evidence>
<dbReference type="AlphaFoldDB" id="A0A1H3AVP4"/>
<evidence type="ECO:0000313" key="2">
    <source>
        <dbReference type="Proteomes" id="UP000199515"/>
    </source>
</evidence>
<dbReference type="OrthoDB" id="3288608at2"/>
<dbReference type="RefSeq" id="WP_091288865.1">
    <property type="nucleotide sequence ID" value="NZ_FNON01000002.1"/>
</dbReference>
<protein>
    <submittedName>
        <fullName evidence="1">Uncharacterized protein</fullName>
    </submittedName>
</protein>
<sequence>MNQFDFGLKGYRPRWLTDVPAITAAHGERLASLAGRTLTNSWLVWETLADQWLSGCPVVLDFEGEQVEINHWKADELSITWNTIDTTQPVMWCLDKERPNSWRDDVSEGLAALRGQTVRTVMVLERNESEVAIGLVFTDGQLTIRNAGDENGLDFGVLDSHYRRHRLA</sequence>
<accession>A0A1H3AVP4</accession>
<organism evidence="1 2">
    <name type="scientific">Amycolatopsis xylanica</name>
    <dbReference type="NCBI Taxonomy" id="589385"/>
    <lineage>
        <taxon>Bacteria</taxon>
        <taxon>Bacillati</taxon>
        <taxon>Actinomycetota</taxon>
        <taxon>Actinomycetes</taxon>
        <taxon>Pseudonocardiales</taxon>
        <taxon>Pseudonocardiaceae</taxon>
        <taxon>Amycolatopsis</taxon>
    </lineage>
</organism>
<proteinExistence type="predicted"/>
<name>A0A1H3AVP4_9PSEU</name>